<sequence>MQKLSRTSSCLRLFRGVQLFVVLAGSMIFPGTVTSVRAQPADLDLVADPGEIHSLSRWVIPQQTRGWVGVQGRERERPMTVTPGNRFLKLLGAHASWYMSPRRPVGMTPNQVRKVQALLAKTRDRLIRLDGEDLELVQRFEAVAVGPRVDVASLGQLNEKIGSVEGEEAQIFVQALARFQKLLLPAQRREGKEASRTVLPDMSVDLSGAIFLTDRILSIRWNRLENVMEAKDKKPGEQYVKAFREGRSALWSRGIRMTVGDKKAMDLLTRPWVDLTALSALEKKNGPVEAKFWEGFIDTLGKLNPPAGF</sequence>
<reference evidence="1" key="1">
    <citation type="journal article" date="2020" name="mSystems">
        <title>Genome- and Community-Level Interaction Insights into Carbon Utilization and Element Cycling Functions of Hydrothermarchaeota in Hydrothermal Sediment.</title>
        <authorList>
            <person name="Zhou Z."/>
            <person name="Liu Y."/>
            <person name="Xu W."/>
            <person name="Pan J."/>
            <person name="Luo Z.H."/>
            <person name="Li M."/>
        </authorList>
    </citation>
    <scope>NUCLEOTIDE SEQUENCE [LARGE SCALE GENOMIC DNA]</scope>
    <source>
        <strain evidence="1">SpSt-902</strain>
    </source>
</reference>
<gene>
    <name evidence="1" type="ORF">ENX03_06875</name>
</gene>
<protein>
    <submittedName>
        <fullName evidence="1">Uncharacterized protein</fullName>
    </submittedName>
</protein>
<dbReference type="EMBL" id="DTMM01000141">
    <property type="protein sequence ID" value="HFT93645.1"/>
    <property type="molecule type" value="Genomic_DNA"/>
</dbReference>
<comment type="caution">
    <text evidence="1">The sequence shown here is derived from an EMBL/GenBank/DDBJ whole genome shotgun (WGS) entry which is preliminary data.</text>
</comment>
<accession>A0A7C3LSN9</accession>
<organism evidence="1">
    <name type="scientific">Leptospirillum ferriphilum</name>
    <dbReference type="NCBI Taxonomy" id="178606"/>
    <lineage>
        <taxon>Bacteria</taxon>
        <taxon>Pseudomonadati</taxon>
        <taxon>Nitrospirota</taxon>
        <taxon>Nitrospiria</taxon>
        <taxon>Nitrospirales</taxon>
        <taxon>Nitrospiraceae</taxon>
        <taxon>Leptospirillum</taxon>
    </lineage>
</organism>
<evidence type="ECO:0000313" key="1">
    <source>
        <dbReference type="EMBL" id="HFT93645.1"/>
    </source>
</evidence>
<name>A0A7C3LSN9_9BACT</name>
<proteinExistence type="predicted"/>
<dbReference type="AlphaFoldDB" id="A0A7C3LSN9"/>